<dbReference type="GO" id="GO:0044611">
    <property type="term" value="C:nuclear pore inner ring"/>
    <property type="evidence" value="ECO:0007669"/>
    <property type="project" value="TreeGrafter"/>
</dbReference>
<sequence>MSEDSKSEDLWTPYKNLYLMLNHYLCEDGQSVNSTVFENLLRKHKQAFFALLQNPPKSAKSREELKKGVEDGITLKDIGHQVLSKDLYQEAIILSDMYDLNEYVALDLLCTAHTQMPYYYGLPRGLVAVLLYYDGRKCIASSLRLLVQARKGVSWNFNITSELSQCITNFTNQLLENGLFNRIFELLHTLNLSKEIEKLQENVALGGPRHRKQVIDLFNDIRSCLAETVFLWVAQSGLPREPTLGLINYMRQLKVDEDATGNMDNVTFYLVMALLSVMDLSMLYLRDDGAQVIQTLPLLSDKEYMPMLCAELSPNKPKWVSEGLQAMGIFSLAVTTACLRFTPQKTHFQLAMDNEVTLLYAAIDMKVFEFIKNKFLNNKTLYTDEILMRRVHCLLTDFIVQMYPKVSELRVKADEMAQMMQAYIQEGLEPPAHLPRYFENLMDIITKFYGTDPLNLHYSSDFWFVEDSQAYSSSPRSVTLFKFIKMAGDAIPSSLFVSFLNMVSSLSTYQQSARHCFNMLKQSNGGRNSTISWDHFFLSFNQYYNNLRHEMGPTTDTMYRRAIHHKGITPQEIKGLHAVLKLIRTIAEYDDFSRLALCEHPGWAPLTILLGLVGCSVPITIKADLLLTLAALSKSPETAAQTWNNLEVSQLLITIPTTSSYQPRGLQTELDEIESRMEEYPLTNALLKLLDVLTDSGIPRTLGAGPRKPGFDPYLTFIVNSVFLKFNSRSYKHSEEKWMITSSCLRLLEKFLTQYQPQTIDFSKTKEFNSSPGFHLMLLLNSKSEFLNAILLIIEECLRLFLQCTRFPGQNYVEECAGHCLNILEHALALQRTFSKLATDGPSPILITPVSKLLLIPNPRTGQPDHCLNISKYMGLQYLLPQHALVAGKILVHITNSPSLHAQYLNILLANEKESKVIRSGFVECLDAVVTKDEVEMLSLIKEIIFKLLRQCLSYGAPNLTHFLLGFDLRHDLSLTIFQNPGVLDFPRTCLHSIFTILKSAVSKDLQSLPPPLLELTYHILYLLCANFKTSLPILRYLHQDQKFFEDHLTFCVLSANEGTYQLNQLSWLLKTLAIELKISCDGTQIFYVKQLCNMLVKTPEVVHLDMFSTGPVTMGRSADKLLVTLLNKFDLEISEVERPKWDHFDYASLNTLIKSCETDTKPKMIDIEKLHHTLIDEIGSLNAQTAVGHKQALMQEVQKVLLHALSINNNRSSRDSIVKFIDAWRQVIEVIAIYVPFHILSMHEQQTLCLTVLVVICKKTSHINLLPEIAYYMSSVVLVLLEKLYQCHQKQRDKDEETFIKANVHQESLKLVLNYLIEWLINTESSFQNLKINLYACLTTFFRFIHFNEPVKQAQVDGSFYVSRLDSSKMETLDDLHTLFIPAHVFSSFGDKLIELICNDCVSGRDVVRMLAMSTFSLLISMSGDINWLMYMTRRGYLKHIIESILNSDNELKLMLEPEPPNLRPQFVFISKMSLLSQYASTKVGAELLLEERMLSCLSNMNIFQIHPEVLKQTQLPPDGLENFFPSIETRYVQIFTPTLNLCNTIITSVSSENRSAVSQIIYFLLSHLEVVEFVLRSGSPLLTQNFLEELSALTSIIARTAKSDMTYIYKKTDGVQDNRSRLYRIQKLMLALLPKFHLTQDVIRDLLLNRQNAIAFQTSPRLILVFQILSNLIMYVRNITNGDNENSNVAVFHPSLGDCFGLNLKTSSDKSSTLGIIVQHLVTIVNYYHEEKVTLNFLIRKSSDIPTMTSIELKKFMNLTEIQNIEAVRENAIDIIADRLKKKRQEFDYCAFLIDNLLYVLWLHLDYYMLRAIPKIRHGALPDLSGTLNLNVTLASASEATWKVSTDDISNLKSGLVSVFNDSFSRQLIETTEGRSEINVHFVEILLRKIKRLIQFVPVK</sequence>
<dbReference type="InterPro" id="IPR021827">
    <property type="entry name" value="Nup186/Nup192/Nup205"/>
</dbReference>
<comment type="subcellular location">
    <subcellularLocation>
        <location evidence="1">Nucleus</location>
    </subcellularLocation>
</comment>
<evidence type="ECO:0000256" key="2">
    <source>
        <dbReference type="ARBA" id="ARBA00005892"/>
    </source>
</evidence>
<gene>
    <name evidence="5" type="ORF">RI129_009059</name>
</gene>
<evidence type="ECO:0000256" key="3">
    <source>
        <dbReference type="ARBA" id="ARBA00022448"/>
    </source>
</evidence>
<keyword evidence="4" id="KW-0539">Nucleus</keyword>
<accession>A0AAN7ZI01</accession>
<reference evidence="5 6" key="1">
    <citation type="journal article" date="2024" name="Insects">
        <title>An Improved Chromosome-Level Genome Assembly of the Firefly Pyrocoelia pectoralis.</title>
        <authorList>
            <person name="Fu X."/>
            <person name="Meyer-Rochow V.B."/>
            <person name="Ballantyne L."/>
            <person name="Zhu X."/>
        </authorList>
    </citation>
    <scope>NUCLEOTIDE SEQUENCE [LARGE SCALE GENOMIC DNA]</scope>
    <source>
        <strain evidence="5">XCY_ONT2</strain>
    </source>
</reference>
<proteinExistence type="inferred from homology"/>
<keyword evidence="6" id="KW-1185">Reference proteome</keyword>
<evidence type="ECO:0000256" key="4">
    <source>
        <dbReference type="ARBA" id="ARBA00023242"/>
    </source>
</evidence>
<keyword evidence="3" id="KW-0813">Transport</keyword>
<evidence type="ECO:0008006" key="7">
    <source>
        <dbReference type="Google" id="ProtNLM"/>
    </source>
</evidence>
<name>A0AAN7ZI01_9COLE</name>
<dbReference type="PANTHER" id="PTHR31344:SF0">
    <property type="entry name" value="NUCLEAR PORE COMPLEX PROTEIN NUP205"/>
    <property type="match status" value="1"/>
</dbReference>
<dbReference type="GO" id="GO:0006999">
    <property type="term" value="P:nuclear pore organization"/>
    <property type="evidence" value="ECO:0007669"/>
    <property type="project" value="TreeGrafter"/>
</dbReference>
<evidence type="ECO:0000313" key="5">
    <source>
        <dbReference type="EMBL" id="KAK5642892.1"/>
    </source>
</evidence>
<evidence type="ECO:0000313" key="6">
    <source>
        <dbReference type="Proteomes" id="UP001329430"/>
    </source>
</evidence>
<evidence type="ECO:0000256" key="1">
    <source>
        <dbReference type="ARBA" id="ARBA00004123"/>
    </source>
</evidence>
<comment type="caution">
    <text evidence="5">The sequence shown here is derived from an EMBL/GenBank/DDBJ whole genome shotgun (WGS) entry which is preliminary data.</text>
</comment>
<dbReference type="Pfam" id="PF11894">
    <property type="entry name" value="Nup192"/>
    <property type="match status" value="1"/>
</dbReference>
<protein>
    <recommendedName>
        <fullName evidence="7">Nuclear pore complex protein Nup205</fullName>
    </recommendedName>
</protein>
<dbReference type="EMBL" id="JAVRBK010000006">
    <property type="protein sequence ID" value="KAK5642892.1"/>
    <property type="molecule type" value="Genomic_DNA"/>
</dbReference>
<organism evidence="5 6">
    <name type="scientific">Pyrocoelia pectoralis</name>
    <dbReference type="NCBI Taxonomy" id="417401"/>
    <lineage>
        <taxon>Eukaryota</taxon>
        <taxon>Metazoa</taxon>
        <taxon>Ecdysozoa</taxon>
        <taxon>Arthropoda</taxon>
        <taxon>Hexapoda</taxon>
        <taxon>Insecta</taxon>
        <taxon>Pterygota</taxon>
        <taxon>Neoptera</taxon>
        <taxon>Endopterygota</taxon>
        <taxon>Coleoptera</taxon>
        <taxon>Polyphaga</taxon>
        <taxon>Elateriformia</taxon>
        <taxon>Elateroidea</taxon>
        <taxon>Lampyridae</taxon>
        <taxon>Lampyrinae</taxon>
        <taxon>Pyrocoelia</taxon>
    </lineage>
</organism>
<dbReference type="GO" id="GO:0017056">
    <property type="term" value="F:structural constituent of nuclear pore"/>
    <property type="evidence" value="ECO:0007669"/>
    <property type="project" value="TreeGrafter"/>
</dbReference>
<dbReference type="Proteomes" id="UP001329430">
    <property type="component" value="Chromosome 6"/>
</dbReference>
<comment type="similarity">
    <text evidence="2">Belongs to the NUP186/NUP192/NUP205 family.</text>
</comment>
<dbReference type="PANTHER" id="PTHR31344">
    <property type="entry name" value="NUCLEAR PORE COMPLEX PROTEIN NUP205"/>
    <property type="match status" value="1"/>
</dbReference>